<dbReference type="PANTHER" id="PTHR31251:SF169">
    <property type="entry name" value="SQUAMOSA PROMOTER-BINDING-LIKE PROTEIN 8"/>
    <property type="match status" value="1"/>
</dbReference>
<evidence type="ECO:0000256" key="2">
    <source>
        <dbReference type="ARBA" id="ARBA00022771"/>
    </source>
</evidence>
<dbReference type="EMBL" id="OZ023707">
    <property type="protein sequence ID" value="CAK9878181.1"/>
    <property type="molecule type" value="Genomic_DNA"/>
</dbReference>
<dbReference type="PANTHER" id="PTHR31251">
    <property type="entry name" value="SQUAMOSA PROMOTER-BINDING-LIKE PROTEIN 4"/>
    <property type="match status" value="1"/>
</dbReference>
<feature type="compositionally biased region" description="Polar residues" evidence="5">
    <location>
        <begin position="395"/>
        <end position="413"/>
    </location>
</feature>
<sequence length="711" mass="76221">MNSSANTSNLQGDPNWATVNWDQSGATGSLDQTTCQYTANRSEWLDCDPMILAQHSGSGCSSAGGDGDCKNHLTHAGTVSRLRAYNMLSSRLPPDFTQTSMGTFNSAAMWNYATVGTSGNIPTPSAIHTVLGSSDIPGLAATGRAGLHGDLQSSFHDQQHQEFYAGMQQDHHMVKREDISHCYTGLSMNGVRTQQNVTDGFGSPLGLNLGVRTYFSMDDNVVGQLVKRHRAGSPGSRVPMCQAEGCKADLSTAKHYHRRHKVCELHSKAPNVVASGHPQRFCQQCSRFHFLGEFDNGKRSCRKRLADHNRRRRKPQPCASTSETIAECMGMKGEEGDPSGSHATDQKSMLLKKSGSPSSASLEESDEHPGSAGNKLQLHTSGATLGRAPGEDQHSTQSVMRMTSQPMRSSEAQSKLLPAMSTSPPAPPTPHNAEQHQLPMMTGTASHSQGATVYQQYLQGFNPGQSGQCLSLSSLGGQGHQPQSHGQPMPGQTYKGIDAPVPWMKIITSQASDLDQVVGRPGVLNLQHLTDSKIGQSPHQSITSAAANSNTRDPDAQAFPPNDQNLLPLQISSGDITGSEWTLRSLTGEQNPGGEPNHFGPSSHLLRLSGSGQLEGRQILETSTLWAAEGSNSGKSQSAQNAQDGQTPMEVLQQHNTGTGSGRDHSTLTLGSAGGLNLKYHELHILRPFGTSSIYDSHQAPFTRFSSDHMV</sequence>
<accession>A0ABP1BQ54</accession>
<keyword evidence="1" id="KW-0479">Metal-binding</keyword>
<organism evidence="7 8">
    <name type="scientific">Sphagnum jensenii</name>
    <dbReference type="NCBI Taxonomy" id="128206"/>
    <lineage>
        <taxon>Eukaryota</taxon>
        <taxon>Viridiplantae</taxon>
        <taxon>Streptophyta</taxon>
        <taxon>Embryophyta</taxon>
        <taxon>Bryophyta</taxon>
        <taxon>Sphagnophytina</taxon>
        <taxon>Sphagnopsida</taxon>
        <taxon>Sphagnales</taxon>
        <taxon>Sphagnaceae</taxon>
        <taxon>Sphagnum</taxon>
    </lineage>
</organism>
<dbReference type="Pfam" id="PF03110">
    <property type="entry name" value="SBP"/>
    <property type="match status" value="1"/>
</dbReference>
<dbReference type="InterPro" id="IPR044817">
    <property type="entry name" value="SBP-like"/>
</dbReference>
<evidence type="ECO:0000256" key="1">
    <source>
        <dbReference type="ARBA" id="ARBA00022723"/>
    </source>
</evidence>
<keyword evidence="2 4" id="KW-0863">Zinc-finger</keyword>
<proteinExistence type="predicted"/>
<feature type="region of interest" description="Disordered" evidence="5">
    <location>
        <begin position="1"/>
        <end position="23"/>
    </location>
</feature>
<dbReference type="Gene3D" id="4.10.1100.10">
    <property type="entry name" value="Transcription factor, SBP-box domain"/>
    <property type="match status" value="1"/>
</dbReference>
<feature type="region of interest" description="Disordered" evidence="5">
    <location>
        <begin position="585"/>
        <end position="608"/>
    </location>
</feature>
<evidence type="ECO:0000256" key="3">
    <source>
        <dbReference type="ARBA" id="ARBA00022833"/>
    </source>
</evidence>
<reference evidence="7" key="1">
    <citation type="submission" date="2024-03" db="EMBL/GenBank/DDBJ databases">
        <authorList>
            <consortium name="ELIXIR-Norway"/>
            <consortium name="Elixir Norway"/>
        </authorList>
    </citation>
    <scope>NUCLEOTIDE SEQUENCE</scope>
</reference>
<feature type="compositionally biased region" description="Polar residues" evidence="5">
    <location>
        <begin position="530"/>
        <end position="551"/>
    </location>
</feature>
<evidence type="ECO:0000256" key="4">
    <source>
        <dbReference type="PROSITE-ProRule" id="PRU00470"/>
    </source>
</evidence>
<evidence type="ECO:0000256" key="5">
    <source>
        <dbReference type="SAM" id="MobiDB-lite"/>
    </source>
</evidence>
<dbReference type="PROSITE" id="PS51141">
    <property type="entry name" value="ZF_SBP"/>
    <property type="match status" value="1"/>
</dbReference>
<dbReference type="SUPFAM" id="SSF103612">
    <property type="entry name" value="SBT domain"/>
    <property type="match status" value="1"/>
</dbReference>
<evidence type="ECO:0000259" key="6">
    <source>
        <dbReference type="PROSITE" id="PS51141"/>
    </source>
</evidence>
<protein>
    <recommendedName>
        <fullName evidence="6">SBP-type domain-containing protein</fullName>
    </recommendedName>
</protein>
<feature type="region of interest" description="Disordered" evidence="5">
    <location>
        <begin position="330"/>
        <end position="436"/>
    </location>
</feature>
<gene>
    <name evidence="7" type="ORF">CSSPJE1EN2_LOCUS19979</name>
</gene>
<keyword evidence="8" id="KW-1185">Reference proteome</keyword>
<dbReference type="InterPro" id="IPR004333">
    <property type="entry name" value="SBP_dom"/>
</dbReference>
<feature type="region of interest" description="Disordered" evidence="5">
    <location>
        <begin position="530"/>
        <end position="564"/>
    </location>
</feature>
<keyword evidence="3" id="KW-0862">Zinc</keyword>
<feature type="domain" description="SBP-type" evidence="6">
    <location>
        <begin position="238"/>
        <end position="315"/>
    </location>
</feature>
<name>A0ABP1BQ54_9BRYO</name>
<dbReference type="InterPro" id="IPR036893">
    <property type="entry name" value="SBP_sf"/>
</dbReference>
<evidence type="ECO:0000313" key="7">
    <source>
        <dbReference type="EMBL" id="CAK9878181.1"/>
    </source>
</evidence>
<evidence type="ECO:0000313" key="8">
    <source>
        <dbReference type="Proteomes" id="UP001497522"/>
    </source>
</evidence>
<dbReference type="Proteomes" id="UP001497522">
    <property type="component" value="Chromosome 6"/>
</dbReference>